<dbReference type="Proteomes" id="UP001372338">
    <property type="component" value="Unassembled WGS sequence"/>
</dbReference>
<comment type="caution">
    <text evidence="1">The sequence shown here is derived from an EMBL/GenBank/DDBJ whole genome shotgun (WGS) entry which is preliminary data.</text>
</comment>
<evidence type="ECO:0000313" key="1">
    <source>
        <dbReference type="EMBL" id="KAK7259374.1"/>
    </source>
</evidence>
<keyword evidence="2" id="KW-1185">Reference proteome</keyword>
<proteinExistence type="predicted"/>
<reference evidence="1 2" key="1">
    <citation type="submission" date="2024-01" db="EMBL/GenBank/DDBJ databases">
        <title>The genomes of 5 underutilized Papilionoideae crops provide insights into root nodulation and disease resistanc.</title>
        <authorList>
            <person name="Yuan L."/>
        </authorList>
    </citation>
    <scope>NUCLEOTIDE SEQUENCE [LARGE SCALE GENOMIC DNA]</scope>
    <source>
        <strain evidence="1">ZHUSHIDOU_FW_LH</strain>
        <tissue evidence="1">Leaf</tissue>
    </source>
</reference>
<name>A0AAN9HZD9_CROPI</name>
<gene>
    <name evidence="1" type="ORF">RIF29_24981</name>
</gene>
<accession>A0AAN9HZD9</accession>
<sequence>MKSLRSCLVFDIPFSKSKFLMQGISVIYSPKGCEQRGGRIICQGKWTSITGGFCQDSSKCGRGSSVAANLGCGQDAETKSLL</sequence>
<dbReference type="AlphaFoldDB" id="A0AAN9HZD9"/>
<dbReference type="EMBL" id="JAYWIO010000005">
    <property type="protein sequence ID" value="KAK7259374.1"/>
    <property type="molecule type" value="Genomic_DNA"/>
</dbReference>
<evidence type="ECO:0000313" key="2">
    <source>
        <dbReference type="Proteomes" id="UP001372338"/>
    </source>
</evidence>
<protein>
    <submittedName>
        <fullName evidence="1">Uncharacterized protein</fullName>
    </submittedName>
</protein>
<organism evidence="1 2">
    <name type="scientific">Crotalaria pallida</name>
    <name type="common">Smooth rattlebox</name>
    <name type="synonym">Crotalaria striata</name>
    <dbReference type="NCBI Taxonomy" id="3830"/>
    <lineage>
        <taxon>Eukaryota</taxon>
        <taxon>Viridiplantae</taxon>
        <taxon>Streptophyta</taxon>
        <taxon>Embryophyta</taxon>
        <taxon>Tracheophyta</taxon>
        <taxon>Spermatophyta</taxon>
        <taxon>Magnoliopsida</taxon>
        <taxon>eudicotyledons</taxon>
        <taxon>Gunneridae</taxon>
        <taxon>Pentapetalae</taxon>
        <taxon>rosids</taxon>
        <taxon>fabids</taxon>
        <taxon>Fabales</taxon>
        <taxon>Fabaceae</taxon>
        <taxon>Papilionoideae</taxon>
        <taxon>50 kb inversion clade</taxon>
        <taxon>genistoids sensu lato</taxon>
        <taxon>core genistoids</taxon>
        <taxon>Crotalarieae</taxon>
        <taxon>Crotalaria</taxon>
    </lineage>
</organism>